<dbReference type="Pfam" id="PF06013">
    <property type="entry name" value="WXG100"/>
    <property type="match status" value="1"/>
</dbReference>
<dbReference type="RefSeq" id="WP_208814202.1">
    <property type="nucleotide sequence ID" value="NZ_WVUH01000115.1"/>
</dbReference>
<protein>
    <recommendedName>
        <fullName evidence="5">PPE family protein</fullName>
    </recommendedName>
</protein>
<dbReference type="Proteomes" id="UP000823521">
    <property type="component" value="Unassembled WGS sequence"/>
</dbReference>
<keyword evidence="4" id="KW-1185">Reference proteome</keyword>
<evidence type="ECO:0008006" key="5">
    <source>
        <dbReference type="Google" id="ProtNLM"/>
    </source>
</evidence>
<evidence type="ECO:0000313" key="4">
    <source>
        <dbReference type="Proteomes" id="UP000823521"/>
    </source>
</evidence>
<reference evidence="3 4" key="1">
    <citation type="submission" date="2019-12" db="EMBL/GenBank/DDBJ databases">
        <title>Whole genome sequencing of endophytic Actinobacterium Micromonospora sp. MPMI6T.</title>
        <authorList>
            <person name="Evv R."/>
            <person name="Podile A.R."/>
        </authorList>
    </citation>
    <scope>NUCLEOTIDE SEQUENCE [LARGE SCALE GENOMIC DNA]</scope>
    <source>
        <strain evidence="3 4">MPMI6</strain>
    </source>
</reference>
<feature type="compositionally biased region" description="Pro residues" evidence="2">
    <location>
        <begin position="330"/>
        <end position="339"/>
    </location>
</feature>
<dbReference type="InterPro" id="IPR010310">
    <property type="entry name" value="T7SS_ESAT-6-like"/>
</dbReference>
<dbReference type="EMBL" id="WVUH01000115">
    <property type="protein sequence ID" value="MBO4207305.1"/>
    <property type="molecule type" value="Genomic_DNA"/>
</dbReference>
<dbReference type="InterPro" id="IPR036689">
    <property type="entry name" value="ESAT-6-like_sf"/>
</dbReference>
<dbReference type="Gene3D" id="1.10.287.1060">
    <property type="entry name" value="ESAT-6-like"/>
    <property type="match status" value="1"/>
</dbReference>
<keyword evidence="1" id="KW-0175">Coiled coil</keyword>
<evidence type="ECO:0000256" key="2">
    <source>
        <dbReference type="SAM" id="MobiDB-lite"/>
    </source>
</evidence>
<feature type="region of interest" description="Disordered" evidence="2">
    <location>
        <begin position="497"/>
        <end position="529"/>
    </location>
</feature>
<feature type="compositionally biased region" description="Pro residues" evidence="2">
    <location>
        <begin position="355"/>
        <end position="374"/>
    </location>
</feature>
<feature type="coiled-coil region" evidence="1">
    <location>
        <begin position="54"/>
        <end position="81"/>
    </location>
</feature>
<gene>
    <name evidence="3" type="ORF">GSF22_14985</name>
</gene>
<feature type="compositionally biased region" description="Gly residues" evidence="2">
    <location>
        <begin position="424"/>
        <end position="437"/>
    </location>
</feature>
<name>A0ABS3VS17_MICEH</name>
<organism evidence="3 4">
    <name type="scientific">Micromonospora echinofusca</name>
    <dbReference type="NCBI Taxonomy" id="47858"/>
    <lineage>
        <taxon>Bacteria</taxon>
        <taxon>Bacillati</taxon>
        <taxon>Actinomycetota</taxon>
        <taxon>Actinomycetes</taxon>
        <taxon>Micromonosporales</taxon>
        <taxon>Micromonosporaceae</taxon>
        <taxon>Micromonospora</taxon>
    </lineage>
</organism>
<evidence type="ECO:0000256" key="1">
    <source>
        <dbReference type="SAM" id="Coils"/>
    </source>
</evidence>
<sequence length="529" mass="52914">MAAPSGGPESMDWRQIQTALIGTSFSSGQHQRGGEGWDNLQSVDPGGGGDPASLRAAAQRFEQLRQSLDELRQRLAARRDELVGARRWSGEAATSFDHATRQFDRTVEQAGEPLTGSRSVSVLLDRAAAALTDAQQRIVELNRQGAEWTRAKYDEQVTQWTSMAAQGVLVDAAPAQPWFTTGNGTQVYTPSAYPEVDQKMTEQARQILRELATTYRTVVGDMAAPGNLALPAVNPGAPFSPMLATAPALIGVGAASTSTAAVGSPGPAGLPGSPGLPTAPAVPGSAGTSPSVTGAPGSVAAPPASPAVVGLPGLVGVAGPPASGGRPGALPGPPAPAAPTRPVVDVRGIPGLAVSPPPGPGLPNSPAPGRPGSPFPGVGGGIRTSGSPALAPTFPFAGGGPGGPANPIGGAGLPRAGLFPGAGLVPGGGGLPGGAGPHSGMPMMPMTPRGDDREDRERTTWLLEDRDIWSVTGQPTARVLTGGADDGMQYVVGPVATGTGDGNPTDLPGHARPARQLLDGPAGMTGVPA</sequence>
<proteinExistence type="predicted"/>
<feature type="region of interest" description="Disordered" evidence="2">
    <location>
        <begin position="424"/>
        <end position="454"/>
    </location>
</feature>
<evidence type="ECO:0000313" key="3">
    <source>
        <dbReference type="EMBL" id="MBO4207305.1"/>
    </source>
</evidence>
<accession>A0ABS3VS17</accession>
<feature type="region of interest" description="Disordered" evidence="2">
    <location>
        <begin position="22"/>
        <end position="53"/>
    </location>
</feature>
<comment type="caution">
    <text evidence="3">The sequence shown here is derived from an EMBL/GenBank/DDBJ whole genome shotgun (WGS) entry which is preliminary data.</text>
</comment>
<dbReference type="SUPFAM" id="SSF140453">
    <property type="entry name" value="EsxAB dimer-like"/>
    <property type="match status" value="1"/>
</dbReference>
<feature type="coiled-coil region" evidence="1">
    <location>
        <begin position="124"/>
        <end position="151"/>
    </location>
</feature>
<feature type="region of interest" description="Disordered" evidence="2">
    <location>
        <begin position="258"/>
        <end position="302"/>
    </location>
</feature>
<feature type="compositionally biased region" description="Low complexity" evidence="2">
    <location>
        <begin position="340"/>
        <end position="354"/>
    </location>
</feature>
<feature type="region of interest" description="Disordered" evidence="2">
    <location>
        <begin position="320"/>
        <end position="411"/>
    </location>
</feature>
<feature type="compositionally biased region" description="Low complexity" evidence="2">
    <location>
        <begin position="258"/>
        <end position="281"/>
    </location>
</feature>